<dbReference type="AlphaFoldDB" id="A0AAE1AX16"/>
<feature type="transmembrane region" description="Helical" evidence="2">
    <location>
        <begin position="104"/>
        <end position="128"/>
    </location>
</feature>
<protein>
    <recommendedName>
        <fullName evidence="5">Transmembrane protein</fullName>
    </recommendedName>
</protein>
<accession>A0AAE1AX16</accession>
<keyword evidence="2" id="KW-0812">Transmembrane</keyword>
<comment type="caution">
    <text evidence="3">The sequence shown here is derived from an EMBL/GenBank/DDBJ whole genome shotgun (WGS) entry which is preliminary data.</text>
</comment>
<dbReference type="Proteomes" id="UP001283361">
    <property type="component" value="Unassembled WGS sequence"/>
</dbReference>
<evidence type="ECO:0000313" key="4">
    <source>
        <dbReference type="Proteomes" id="UP001283361"/>
    </source>
</evidence>
<dbReference type="EMBL" id="JAWDGP010001076">
    <property type="protein sequence ID" value="KAK3795259.1"/>
    <property type="molecule type" value="Genomic_DNA"/>
</dbReference>
<gene>
    <name evidence="3" type="ORF">RRG08_055822</name>
</gene>
<evidence type="ECO:0000313" key="3">
    <source>
        <dbReference type="EMBL" id="KAK3795259.1"/>
    </source>
</evidence>
<organism evidence="3 4">
    <name type="scientific">Elysia crispata</name>
    <name type="common">lettuce slug</name>
    <dbReference type="NCBI Taxonomy" id="231223"/>
    <lineage>
        <taxon>Eukaryota</taxon>
        <taxon>Metazoa</taxon>
        <taxon>Spiralia</taxon>
        <taxon>Lophotrochozoa</taxon>
        <taxon>Mollusca</taxon>
        <taxon>Gastropoda</taxon>
        <taxon>Heterobranchia</taxon>
        <taxon>Euthyneura</taxon>
        <taxon>Panpulmonata</taxon>
        <taxon>Sacoglossa</taxon>
        <taxon>Placobranchoidea</taxon>
        <taxon>Plakobranchidae</taxon>
        <taxon>Elysia</taxon>
    </lineage>
</organism>
<evidence type="ECO:0000256" key="1">
    <source>
        <dbReference type="SAM" id="MobiDB-lite"/>
    </source>
</evidence>
<feature type="region of interest" description="Disordered" evidence="1">
    <location>
        <begin position="1"/>
        <end position="40"/>
    </location>
</feature>
<keyword evidence="2" id="KW-1133">Transmembrane helix</keyword>
<keyword evidence="2" id="KW-0472">Membrane</keyword>
<keyword evidence="4" id="KW-1185">Reference proteome</keyword>
<proteinExistence type="predicted"/>
<reference evidence="3" key="1">
    <citation type="journal article" date="2023" name="G3 (Bethesda)">
        <title>A reference genome for the long-term kleptoplast-retaining sea slug Elysia crispata morphotype clarki.</title>
        <authorList>
            <person name="Eastman K.E."/>
            <person name="Pendleton A.L."/>
            <person name="Shaikh M.A."/>
            <person name="Suttiyut T."/>
            <person name="Ogas R."/>
            <person name="Tomko P."/>
            <person name="Gavelis G."/>
            <person name="Widhalm J.R."/>
            <person name="Wisecaver J.H."/>
        </authorList>
    </citation>
    <scope>NUCLEOTIDE SEQUENCE</scope>
    <source>
        <strain evidence="3">ECLA1</strain>
    </source>
</reference>
<evidence type="ECO:0008006" key="5">
    <source>
        <dbReference type="Google" id="ProtNLM"/>
    </source>
</evidence>
<sequence length="170" mass="17755">MKPSLVQLSPPLAQNAPPTSLEMNAGKVEMTSEAETEMGEDGDVSVLHDHETTEEPGCVSKPGDRLSEDRGRAVTVGVANASPGACGAEHAVAGDNVCCGEGRVWIFLVLGLMMLVFCGAVVGVYMTVRTLTSSLGVLEVMPTYVPVAAVSLTISPWKSVGVHLYTLTPV</sequence>
<name>A0AAE1AX16_9GAST</name>
<evidence type="ECO:0000256" key="2">
    <source>
        <dbReference type="SAM" id="Phobius"/>
    </source>
</evidence>